<protein>
    <submittedName>
        <fullName evidence="4">Secreted protein</fullName>
    </submittedName>
</protein>
<organism evidence="4">
    <name type="scientific">Thelazia callipaeda</name>
    <name type="common">Oriental eyeworm</name>
    <name type="synonym">Parasitic nematode</name>
    <dbReference type="NCBI Taxonomy" id="103827"/>
    <lineage>
        <taxon>Eukaryota</taxon>
        <taxon>Metazoa</taxon>
        <taxon>Ecdysozoa</taxon>
        <taxon>Nematoda</taxon>
        <taxon>Chromadorea</taxon>
        <taxon>Rhabditida</taxon>
        <taxon>Spirurina</taxon>
        <taxon>Spiruromorpha</taxon>
        <taxon>Thelazioidea</taxon>
        <taxon>Thelaziidae</taxon>
        <taxon>Thelazia</taxon>
    </lineage>
</organism>
<evidence type="ECO:0000313" key="4">
    <source>
        <dbReference type="WBParaSite" id="TCLT_0000116401-mRNA-1"/>
    </source>
</evidence>
<evidence type="ECO:0000313" key="3">
    <source>
        <dbReference type="Proteomes" id="UP000276776"/>
    </source>
</evidence>
<feature type="chain" id="PRO_5043126221" evidence="1">
    <location>
        <begin position="17"/>
        <end position="89"/>
    </location>
</feature>
<proteinExistence type="predicted"/>
<reference evidence="4" key="1">
    <citation type="submission" date="2017-02" db="UniProtKB">
        <authorList>
            <consortium name="WormBaseParasite"/>
        </authorList>
    </citation>
    <scope>IDENTIFICATION</scope>
</reference>
<gene>
    <name evidence="2" type="ORF">TCLT_LOCUS1165</name>
</gene>
<dbReference type="Proteomes" id="UP000276776">
    <property type="component" value="Unassembled WGS sequence"/>
</dbReference>
<keyword evidence="1" id="KW-0732">Signal</keyword>
<dbReference type="OMA" id="DTIWETK"/>
<evidence type="ECO:0000256" key="1">
    <source>
        <dbReference type="SAM" id="SignalP"/>
    </source>
</evidence>
<dbReference type="WBParaSite" id="TCLT_0000116401-mRNA-1">
    <property type="protein sequence ID" value="TCLT_0000116401-mRNA-1"/>
    <property type="gene ID" value="TCLT_0000116401"/>
</dbReference>
<dbReference type="OrthoDB" id="10500079at2759"/>
<sequence length="89" mass="9953">MLALLLLLLLNPQIEGWINVDPINVRVLGPPQALPQGGIGTLWNFFGWGYSADTIWETKPRSFFSRNINAILTPVGPYEFGSFYNLPFG</sequence>
<name>A0A0N5CM04_THECL</name>
<dbReference type="AlphaFoldDB" id="A0A0N5CM04"/>
<dbReference type="EMBL" id="UYYF01000128">
    <property type="protein sequence ID" value="VDM96452.1"/>
    <property type="molecule type" value="Genomic_DNA"/>
</dbReference>
<keyword evidence="3" id="KW-1185">Reference proteome</keyword>
<accession>A0A0N5CM04</accession>
<evidence type="ECO:0000313" key="2">
    <source>
        <dbReference type="EMBL" id="VDM96452.1"/>
    </source>
</evidence>
<reference evidence="2 3" key="2">
    <citation type="submission" date="2018-11" db="EMBL/GenBank/DDBJ databases">
        <authorList>
            <consortium name="Pathogen Informatics"/>
        </authorList>
    </citation>
    <scope>NUCLEOTIDE SEQUENCE [LARGE SCALE GENOMIC DNA]</scope>
</reference>
<feature type="signal peptide" evidence="1">
    <location>
        <begin position="1"/>
        <end position="16"/>
    </location>
</feature>